<keyword evidence="2" id="KW-1185">Reference proteome</keyword>
<protein>
    <submittedName>
        <fullName evidence="1">Uncharacterized protein</fullName>
    </submittedName>
</protein>
<evidence type="ECO:0000313" key="1">
    <source>
        <dbReference type="EMBL" id="CUH83471.1"/>
    </source>
</evidence>
<evidence type="ECO:0000313" key="2">
    <source>
        <dbReference type="Proteomes" id="UP000051681"/>
    </source>
</evidence>
<dbReference type="Proteomes" id="UP000051681">
    <property type="component" value="Unassembled WGS sequence"/>
</dbReference>
<proteinExistence type="predicted"/>
<name>A0A0P1GM84_9RHOB</name>
<organism evidence="1 2">
    <name type="scientific">Thalassovita mediterranea</name>
    <dbReference type="NCBI Taxonomy" id="340021"/>
    <lineage>
        <taxon>Bacteria</taxon>
        <taxon>Pseudomonadati</taxon>
        <taxon>Pseudomonadota</taxon>
        <taxon>Alphaproteobacteria</taxon>
        <taxon>Rhodobacterales</taxon>
        <taxon>Roseobacteraceae</taxon>
        <taxon>Thalassovita</taxon>
    </lineage>
</organism>
<reference evidence="1 2" key="1">
    <citation type="submission" date="2015-09" db="EMBL/GenBank/DDBJ databases">
        <authorList>
            <consortium name="Swine Surveillance"/>
        </authorList>
    </citation>
    <scope>NUCLEOTIDE SEQUENCE [LARGE SCALE GENOMIC DNA]</scope>
    <source>
        <strain evidence="1 2">CECT 8383</strain>
    </source>
</reference>
<dbReference type="AlphaFoldDB" id="A0A0P1GM84"/>
<gene>
    <name evidence="1" type="ORF">TM5383_00661</name>
</gene>
<dbReference type="STRING" id="340021.TM5383_00661"/>
<dbReference type="EMBL" id="CYSF01000005">
    <property type="protein sequence ID" value="CUH83471.1"/>
    <property type="molecule type" value="Genomic_DNA"/>
</dbReference>
<accession>A0A0P1GM84</accession>
<sequence length="55" mass="5613">MNPFVVSAVARLFDTASAPCGGQVFGTCFAVPRATAAFSVSYVSTRLVAEGQVSA</sequence>